<evidence type="ECO:0000313" key="2">
    <source>
        <dbReference type="EMBL" id="SHK59298.1"/>
    </source>
</evidence>
<accession>A0A1M6TR47</accession>
<protein>
    <submittedName>
        <fullName evidence="2">Uncharacterized protein</fullName>
    </submittedName>
</protein>
<gene>
    <name evidence="1" type="ORF">SAMN05192548_10031</name>
    <name evidence="2" type="ORF">SAMN05192548_102878</name>
</gene>
<dbReference type="EMBL" id="FRAB01000028">
    <property type="protein sequence ID" value="SHK59298.1"/>
    <property type="molecule type" value="Genomic_DNA"/>
</dbReference>
<organism evidence="2 3">
    <name type="scientific">Paraburkholderia terricola</name>
    <dbReference type="NCBI Taxonomy" id="169427"/>
    <lineage>
        <taxon>Bacteria</taxon>
        <taxon>Pseudomonadati</taxon>
        <taxon>Pseudomonadota</taxon>
        <taxon>Betaproteobacteria</taxon>
        <taxon>Burkholderiales</taxon>
        <taxon>Burkholderiaceae</taxon>
        <taxon>Paraburkholderia</taxon>
    </lineage>
</organism>
<dbReference type="AlphaFoldDB" id="A0A1M6TR47"/>
<dbReference type="EMBL" id="FRAB01000003">
    <property type="protein sequence ID" value="SHJ52631.1"/>
    <property type="molecule type" value="Genomic_DNA"/>
</dbReference>
<dbReference type="Proteomes" id="UP000184395">
    <property type="component" value="Unassembled WGS sequence"/>
</dbReference>
<sequence>MSRYGAKTARHKGCMRAHAPRRLRGEPVIQREIARASLLNIASVLVTGRFSTAC</sequence>
<evidence type="ECO:0000313" key="1">
    <source>
        <dbReference type="EMBL" id="SHJ52631.1"/>
    </source>
</evidence>
<proteinExistence type="predicted"/>
<dbReference type="STRING" id="169427.SAMN05192548_10031"/>
<reference evidence="2 3" key="1">
    <citation type="submission" date="2016-11" db="EMBL/GenBank/DDBJ databases">
        <authorList>
            <person name="Jaros S."/>
            <person name="Januszkiewicz K."/>
            <person name="Wedrychowicz H."/>
        </authorList>
    </citation>
    <scope>NUCLEOTIDE SEQUENCE [LARGE SCALE GENOMIC DNA]</scope>
    <source>
        <strain evidence="2 3">LMG 20594</strain>
    </source>
</reference>
<name>A0A1M6TR47_9BURK</name>
<evidence type="ECO:0000313" key="3">
    <source>
        <dbReference type="Proteomes" id="UP000184395"/>
    </source>
</evidence>